<dbReference type="PANTHER" id="PTHR46558">
    <property type="entry name" value="TRACRIPTIONAL REGULATORY PROTEIN-RELATED-RELATED"/>
    <property type="match status" value="1"/>
</dbReference>
<keyword evidence="5" id="KW-1185">Reference proteome</keyword>
<dbReference type="RefSeq" id="WP_071501778.1">
    <property type="nucleotide sequence ID" value="NZ_MORL01000001.1"/>
</dbReference>
<reference evidence="4 5" key="1">
    <citation type="submission" date="2016-10" db="EMBL/GenBank/DDBJ databases">
        <title>Arsenicibacter rosenii gen. nov., sp. nov., an efficient arsenic-methylating bacterium isolated from an arsenic-contaminated paddy soil.</title>
        <authorList>
            <person name="Huang K."/>
        </authorList>
    </citation>
    <scope>NUCLEOTIDE SEQUENCE [LARGE SCALE GENOMIC DNA]</scope>
    <source>
        <strain evidence="4 5">SM-1</strain>
    </source>
</reference>
<dbReference type="PROSITE" id="PS50943">
    <property type="entry name" value="HTH_CROC1"/>
    <property type="match status" value="1"/>
</dbReference>
<organism evidence="4 5">
    <name type="scientific">Arsenicibacter rosenii</name>
    <dbReference type="NCBI Taxonomy" id="1750698"/>
    <lineage>
        <taxon>Bacteria</taxon>
        <taxon>Pseudomonadati</taxon>
        <taxon>Bacteroidota</taxon>
        <taxon>Cytophagia</taxon>
        <taxon>Cytophagales</taxon>
        <taxon>Spirosomataceae</taxon>
        <taxon>Arsenicibacter</taxon>
    </lineage>
</organism>
<evidence type="ECO:0000313" key="4">
    <source>
        <dbReference type="EMBL" id="OIN61277.1"/>
    </source>
</evidence>
<dbReference type="GO" id="GO:0003677">
    <property type="term" value="F:DNA binding"/>
    <property type="evidence" value="ECO:0007669"/>
    <property type="project" value="UniProtKB-KW"/>
</dbReference>
<dbReference type="OrthoDB" id="3831186at2"/>
<gene>
    <name evidence="4" type="ORF">BLX24_01865</name>
</gene>
<evidence type="ECO:0000259" key="3">
    <source>
        <dbReference type="PROSITE" id="PS50943"/>
    </source>
</evidence>
<evidence type="ECO:0000256" key="2">
    <source>
        <dbReference type="SAM" id="MobiDB-lite"/>
    </source>
</evidence>
<accession>A0A1S2VR65</accession>
<keyword evidence="1" id="KW-0238">DNA-binding</keyword>
<dbReference type="AlphaFoldDB" id="A0A1S2VR65"/>
<sequence>MSLVSENIKYLRKLNGLTQEQFSRRIGIKRSLLGAYEEARANPNPNNLIAIAKAFNVSVENLQRHDLRKLRETPSLTMSFDRQAAPSRVDTTAPSRSMFADDDPFGDPPQTNRPDLADVPKPLASVLEKYYRNPTAVPPPAGPHIAGQNQVPNPYHTPVPEPPVIRDPVIRDPVSRDPVSRDAVIRDQPMGGGMPRMEPMPAPKASGSHEMPLVFNNSYEQATGVPVVSEQPAAQPVPLVMQYQFAEYQQRHQQADFISRLPTMRLPTLPVGNYRAFEADADFVMPGALLVGQFIRNWFDIVDGRLYVLMLHHQGLVCRRIFNQVKVKGTLLLTADKATVASREVPLKDVLEVWEIRAFFSQQLPEPPPNQERLRQLVEELRFEVNRM</sequence>
<dbReference type="Gene3D" id="1.10.260.40">
    <property type="entry name" value="lambda repressor-like DNA-binding domains"/>
    <property type="match status" value="1"/>
</dbReference>
<dbReference type="InterPro" id="IPR010982">
    <property type="entry name" value="Lambda_DNA-bd_dom_sf"/>
</dbReference>
<dbReference type="PANTHER" id="PTHR46558:SF11">
    <property type="entry name" value="HTH-TYPE TRANSCRIPTIONAL REGULATOR XRE"/>
    <property type="match status" value="1"/>
</dbReference>
<dbReference type="EMBL" id="MORL01000001">
    <property type="protein sequence ID" value="OIN61277.1"/>
    <property type="molecule type" value="Genomic_DNA"/>
</dbReference>
<dbReference type="Proteomes" id="UP000181790">
    <property type="component" value="Unassembled WGS sequence"/>
</dbReference>
<proteinExistence type="predicted"/>
<evidence type="ECO:0000313" key="5">
    <source>
        <dbReference type="Proteomes" id="UP000181790"/>
    </source>
</evidence>
<evidence type="ECO:0000256" key="1">
    <source>
        <dbReference type="ARBA" id="ARBA00023125"/>
    </source>
</evidence>
<dbReference type="InterPro" id="IPR001387">
    <property type="entry name" value="Cro/C1-type_HTH"/>
</dbReference>
<feature type="domain" description="HTH cro/C1-type" evidence="3">
    <location>
        <begin position="8"/>
        <end position="62"/>
    </location>
</feature>
<protein>
    <recommendedName>
        <fullName evidence="3">HTH cro/C1-type domain-containing protein</fullName>
    </recommendedName>
</protein>
<dbReference type="Pfam" id="PF01381">
    <property type="entry name" value="HTH_3"/>
    <property type="match status" value="1"/>
</dbReference>
<name>A0A1S2VR65_9BACT</name>
<comment type="caution">
    <text evidence="4">The sequence shown here is derived from an EMBL/GenBank/DDBJ whole genome shotgun (WGS) entry which is preliminary data.</text>
</comment>
<feature type="region of interest" description="Disordered" evidence="2">
    <location>
        <begin position="80"/>
        <end position="118"/>
    </location>
</feature>
<dbReference type="SUPFAM" id="SSF47413">
    <property type="entry name" value="lambda repressor-like DNA-binding domains"/>
    <property type="match status" value="1"/>
</dbReference>
<dbReference type="SMART" id="SM00530">
    <property type="entry name" value="HTH_XRE"/>
    <property type="match status" value="1"/>
</dbReference>
<dbReference type="CDD" id="cd00093">
    <property type="entry name" value="HTH_XRE"/>
    <property type="match status" value="1"/>
</dbReference>